<dbReference type="Pfam" id="PF10128">
    <property type="entry name" value="OpcA_G6PD_assem"/>
    <property type="match status" value="1"/>
</dbReference>
<proteinExistence type="predicted"/>
<dbReference type="EMBL" id="LJZR01000008">
    <property type="protein sequence ID" value="KPQ36147.1"/>
    <property type="molecule type" value="Genomic_DNA"/>
</dbReference>
<dbReference type="InterPro" id="IPR046801">
    <property type="entry name" value="OpcA_G6PD_N"/>
</dbReference>
<dbReference type="InterPro" id="IPR002477">
    <property type="entry name" value="Peptidoglycan-bd-like"/>
</dbReference>
<feature type="domain" description="Glucose-6-phosphate dehydrogenase assembly protein OpcA C-terminal" evidence="4">
    <location>
        <begin position="261"/>
        <end position="438"/>
    </location>
</feature>
<evidence type="ECO:0000256" key="1">
    <source>
        <dbReference type="SAM" id="MobiDB-lite"/>
    </source>
</evidence>
<dbReference type="InterPro" id="IPR036365">
    <property type="entry name" value="PGBD-like_sf"/>
</dbReference>
<accession>A0A0P7ZMB5</accession>
<dbReference type="STRING" id="1666911.HLUCCA11_08005"/>
<dbReference type="PATRIC" id="fig|1666911.3.peg.3915"/>
<dbReference type="InterPro" id="IPR036366">
    <property type="entry name" value="PGBDSf"/>
</dbReference>
<dbReference type="InterPro" id="IPR046802">
    <property type="entry name" value="OpcA_G6PD_C"/>
</dbReference>
<dbReference type="AlphaFoldDB" id="A0A0P7ZMB5"/>
<dbReference type="PANTHER" id="PTHR38658:SF1">
    <property type="entry name" value="OXPP CYCLE PROTEIN OPCA-RELATED"/>
    <property type="match status" value="1"/>
</dbReference>
<dbReference type="Proteomes" id="UP000050465">
    <property type="component" value="Unassembled WGS sequence"/>
</dbReference>
<feature type="domain" description="Glucose-6-phosphate dehydrogenase assembly protein OpcA N-terminal" evidence="3">
    <location>
        <begin position="139"/>
        <end position="253"/>
    </location>
</feature>
<evidence type="ECO:0000259" key="3">
    <source>
        <dbReference type="Pfam" id="PF10128"/>
    </source>
</evidence>
<feature type="domain" description="Peptidoglycan binding-like" evidence="2">
    <location>
        <begin position="60"/>
        <end position="111"/>
    </location>
</feature>
<organism evidence="5 6">
    <name type="scientific">Phormidesmis priestleyi Ana</name>
    <dbReference type="NCBI Taxonomy" id="1666911"/>
    <lineage>
        <taxon>Bacteria</taxon>
        <taxon>Bacillati</taxon>
        <taxon>Cyanobacteriota</taxon>
        <taxon>Cyanophyceae</taxon>
        <taxon>Leptolyngbyales</taxon>
        <taxon>Leptolyngbyaceae</taxon>
        <taxon>Phormidesmis</taxon>
    </lineage>
</organism>
<dbReference type="SUPFAM" id="SSF47090">
    <property type="entry name" value="PGBD-like"/>
    <property type="match status" value="1"/>
</dbReference>
<dbReference type="PANTHER" id="PTHR38658">
    <property type="entry name" value="OXPP CYCLE PROTEIN OPCA-RELATED"/>
    <property type="match status" value="1"/>
</dbReference>
<name>A0A0P7ZMB5_9CYAN</name>
<feature type="region of interest" description="Disordered" evidence="1">
    <location>
        <begin position="1"/>
        <end position="20"/>
    </location>
</feature>
<dbReference type="InterPro" id="IPR004555">
    <property type="entry name" value="G6PDH_assembly_OpcA"/>
</dbReference>
<reference evidence="5 6" key="1">
    <citation type="submission" date="2015-09" db="EMBL/GenBank/DDBJ databases">
        <title>Identification and resolution of microdiversity through metagenomic sequencing of parallel consortia.</title>
        <authorList>
            <person name="Nelson W.C."/>
            <person name="Romine M.F."/>
            <person name="Lindemann S.R."/>
        </authorList>
    </citation>
    <scope>NUCLEOTIDE SEQUENCE [LARGE SCALE GENOMIC DNA]</scope>
    <source>
        <strain evidence="5">Ana</strain>
    </source>
</reference>
<protein>
    <submittedName>
        <fullName evidence="5">Glucose-6-phosphate dehydrogenase assembly protein OpcA</fullName>
    </submittedName>
</protein>
<dbReference type="Pfam" id="PF20171">
    <property type="entry name" value="OpcA_G6PD_C"/>
    <property type="match status" value="1"/>
</dbReference>
<evidence type="ECO:0000259" key="2">
    <source>
        <dbReference type="Pfam" id="PF01471"/>
    </source>
</evidence>
<evidence type="ECO:0000259" key="4">
    <source>
        <dbReference type="Pfam" id="PF20171"/>
    </source>
</evidence>
<sequence>MDKYKPPAATSTLALQKPKDISPDEIEAELQNIWKTGEDDSNASVVARATTFTIVIYEPEEIQQLLATLGFYKNDIDGLQRSETREAILAAQKEYNLRLTARVDNPTLARLRAEVRKLPAEKRQFKNADVRGFNFDGPLAAQNPGRVITLCPTFGEDEGVTAQVSAYCPVQKSSSNSLVCSEYITLRGTKESLEKVGDLVNSLVVAGLPKFVWWKGTPNPEQMLFQKLALNSSCLILDSSYYGDAGAEIIKIQKLVDERTNIADLNWYRLAPWQELAAAAFDPPERRIALKDVDRVGVDYEKGNPAQALMFLGWLASRMDWKLKGYEYEGGDYDIERVYFIGEGDRTIEAELAGVPVIDQGEVMGDLTGVRLQSTNPHANCNTILCSETVGCMRMESGGSAQSSLVKEVTSLSDQRSDLLLGQQLQRWGEDVLFEESLAVTSEILETIARH</sequence>
<evidence type="ECO:0000313" key="6">
    <source>
        <dbReference type="Proteomes" id="UP000050465"/>
    </source>
</evidence>
<dbReference type="Gene3D" id="1.10.101.10">
    <property type="entry name" value="PGBD-like superfamily/PGBD"/>
    <property type="match status" value="1"/>
</dbReference>
<evidence type="ECO:0000313" key="5">
    <source>
        <dbReference type="EMBL" id="KPQ36147.1"/>
    </source>
</evidence>
<gene>
    <name evidence="5" type="primary">opcA</name>
    <name evidence="5" type="ORF">HLUCCA11_08005</name>
</gene>
<comment type="caution">
    <text evidence="5">The sequence shown here is derived from an EMBL/GenBank/DDBJ whole genome shotgun (WGS) entry which is preliminary data.</text>
</comment>
<dbReference type="Pfam" id="PF01471">
    <property type="entry name" value="PG_binding_1"/>
    <property type="match status" value="1"/>
</dbReference>
<dbReference type="NCBIfam" id="TIGR00534">
    <property type="entry name" value="OpcA"/>
    <property type="match status" value="1"/>
</dbReference>